<protein>
    <submittedName>
        <fullName evidence="2">ImmA/IrrE family metallo-endopeptidase</fullName>
    </submittedName>
</protein>
<accession>A0AAX6NI43</accession>
<name>A0AAX6NI43_PRIAR</name>
<evidence type="ECO:0000259" key="1">
    <source>
        <dbReference type="Pfam" id="PF06114"/>
    </source>
</evidence>
<reference evidence="2" key="2">
    <citation type="submission" date="2022-12" db="EMBL/GenBank/DDBJ databases">
        <authorList>
            <person name="Dechsakulwatana C."/>
            <person name="Rungsihiranrut A."/>
            <person name="Muangchinda C."/>
            <person name="Ningthoujam R."/>
            <person name="Klankeo P."/>
            <person name="Pinyakong O."/>
        </authorList>
    </citation>
    <scope>NUCLEOTIDE SEQUENCE</scope>
    <source>
        <strain evidence="2">TL01-2</strain>
    </source>
</reference>
<dbReference type="EMBL" id="JAPTGD010000005">
    <property type="protein sequence ID" value="MDU9695184.1"/>
    <property type="molecule type" value="Genomic_DNA"/>
</dbReference>
<comment type="caution">
    <text evidence="2">The sequence shown here is derived from an EMBL/GenBank/DDBJ whole genome shotgun (WGS) entry which is preliminary data.</text>
</comment>
<proteinExistence type="predicted"/>
<gene>
    <name evidence="2" type="ORF">O0Q50_28710</name>
</gene>
<organism evidence="2 3">
    <name type="scientific">Priestia aryabhattai</name>
    <name type="common">Bacillus aryabhattai</name>
    <dbReference type="NCBI Taxonomy" id="412384"/>
    <lineage>
        <taxon>Bacteria</taxon>
        <taxon>Bacillati</taxon>
        <taxon>Bacillota</taxon>
        <taxon>Bacilli</taxon>
        <taxon>Bacillales</taxon>
        <taxon>Bacillaceae</taxon>
        <taxon>Priestia</taxon>
    </lineage>
</organism>
<dbReference type="RefSeq" id="WP_316911639.1">
    <property type="nucleotide sequence ID" value="NZ_JAPTGD010000005.1"/>
</dbReference>
<reference evidence="2" key="1">
    <citation type="journal article" date="2022" name="J Environ Chem Eng">
        <title>Biodegradation of petroleum oil using a constructed nonpathogenic and heavy metal-tolerant bacterial consortium isolated from marine sponges.</title>
        <authorList>
            <person name="Dechsakulwatana C."/>
            <person name="Rungsihiranrut A."/>
            <person name="Muangchinda C."/>
            <person name="Ningthoujam R."/>
            <person name="Klankeo P."/>
            <person name="Pinyakong O."/>
        </authorList>
    </citation>
    <scope>NUCLEOTIDE SEQUENCE</scope>
    <source>
        <strain evidence="2">TL01-2</strain>
    </source>
</reference>
<dbReference type="AlphaFoldDB" id="A0AAX6NI43"/>
<evidence type="ECO:0000313" key="2">
    <source>
        <dbReference type="EMBL" id="MDU9695184.1"/>
    </source>
</evidence>
<dbReference type="Pfam" id="PF06114">
    <property type="entry name" value="Peptidase_M78"/>
    <property type="match status" value="1"/>
</dbReference>
<sequence length="169" mass="19675">MHLEYVPTHLEEWISNEYIKRGILTPSDLTISNISRCFGVETVIRNGKSYSVNIDGTIVLFLSKESRWSLKRNFHHELCHGLLHEGRQGKDTPIPLRELQENQAENFIKYSAIPYHMLSYINFTDVNYTAELFGVPVDICEERIQSILIRQAYIRGRLFRSLLPTMSKC</sequence>
<feature type="domain" description="IrrE N-terminal-like" evidence="1">
    <location>
        <begin position="57"/>
        <end position="144"/>
    </location>
</feature>
<dbReference type="InterPro" id="IPR010359">
    <property type="entry name" value="IrrE_HExxH"/>
</dbReference>
<evidence type="ECO:0000313" key="3">
    <source>
        <dbReference type="Proteomes" id="UP001269400"/>
    </source>
</evidence>
<dbReference type="Proteomes" id="UP001269400">
    <property type="component" value="Unassembled WGS sequence"/>
</dbReference>